<protein>
    <recommendedName>
        <fullName evidence="1">DUF7918 domain-containing protein</fullName>
    </recommendedName>
</protein>
<evidence type="ECO:0000313" key="3">
    <source>
        <dbReference type="Proteomes" id="UP000009097"/>
    </source>
</evidence>
<dbReference type="VEuPathDB" id="FungiDB:FOXG_17262"/>
<name>A0A0J9WVR9_FUSO4</name>
<dbReference type="Proteomes" id="UP000009097">
    <property type="component" value="Unassembled WGS sequence"/>
</dbReference>
<proteinExistence type="predicted"/>
<organism evidence="2 3">
    <name type="scientific">Fusarium oxysporum f. sp. lycopersici (strain 4287 / CBS 123668 / FGSC 9935 / NRRL 34936)</name>
    <name type="common">Fusarium vascular wilt of tomato</name>
    <dbReference type="NCBI Taxonomy" id="426428"/>
    <lineage>
        <taxon>Eukaryota</taxon>
        <taxon>Fungi</taxon>
        <taxon>Dikarya</taxon>
        <taxon>Ascomycota</taxon>
        <taxon>Pezizomycotina</taxon>
        <taxon>Sordariomycetes</taxon>
        <taxon>Hypocreomycetidae</taxon>
        <taxon>Hypocreales</taxon>
        <taxon>Nectriaceae</taxon>
        <taxon>Fusarium</taxon>
        <taxon>Fusarium oxysporum species complex</taxon>
    </lineage>
</organism>
<reference evidence="2" key="2">
    <citation type="journal article" date="2010" name="Nature">
        <title>Comparative genomics reveals mobile pathogenicity chromosomes in Fusarium.</title>
        <authorList>
            <person name="Ma L.J."/>
            <person name="van der Does H.C."/>
            <person name="Borkovich K.A."/>
            <person name="Coleman J.J."/>
            <person name="Daboussi M.J."/>
            <person name="Di Pietro A."/>
            <person name="Dufresne M."/>
            <person name="Freitag M."/>
            <person name="Grabherr M."/>
            <person name="Henrissat B."/>
            <person name="Houterman P.M."/>
            <person name="Kang S."/>
            <person name="Shim W.B."/>
            <person name="Woloshuk C."/>
            <person name="Xie X."/>
            <person name="Xu J.R."/>
            <person name="Antoniw J."/>
            <person name="Baker S.E."/>
            <person name="Bluhm B.H."/>
            <person name="Breakspear A."/>
            <person name="Brown D.W."/>
            <person name="Butchko R.A."/>
            <person name="Chapman S."/>
            <person name="Coulson R."/>
            <person name="Coutinho P.M."/>
            <person name="Danchin E.G."/>
            <person name="Diener A."/>
            <person name="Gale L.R."/>
            <person name="Gardiner D.M."/>
            <person name="Goff S."/>
            <person name="Hammond-Kosack K.E."/>
            <person name="Hilburn K."/>
            <person name="Hua-Van A."/>
            <person name="Jonkers W."/>
            <person name="Kazan K."/>
            <person name="Kodira C.D."/>
            <person name="Koehrsen M."/>
            <person name="Kumar L."/>
            <person name="Lee Y.H."/>
            <person name="Li L."/>
            <person name="Manners J.M."/>
            <person name="Miranda-Saavedra D."/>
            <person name="Mukherjee M."/>
            <person name="Park G."/>
            <person name="Park J."/>
            <person name="Park S.Y."/>
            <person name="Proctor R.H."/>
            <person name="Regev A."/>
            <person name="Ruiz-Roldan M.C."/>
            <person name="Sain D."/>
            <person name="Sakthikumar S."/>
            <person name="Sykes S."/>
            <person name="Schwartz D.C."/>
            <person name="Turgeon B.G."/>
            <person name="Wapinski I."/>
            <person name="Yoder O."/>
            <person name="Young S."/>
            <person name="Zeng Q."/>
            <person name="Zhou S."/>
            <person name="Galagan J."/>
            <person name="Cuomo C.A."/>
            <person name="Kistler H.C."/>
            <person name="Rep M."/>
        </authorList>
    </citation>
    <scope>NUCLEOTIDE SEQUENCE [LARGE SCALE GENOMIC DNA]</scope>
    <source>
        <strain evidence="2">4287</strain>
    </source>
</reference>
<dbReference type="AlphaFoldDB" id="A0A0J9WVR9"/>
<reference evidence="2" key="1">
    <citation type="submission" date="2007-04" db="EMBL/GenBank/DDBJ databases">
        <authorList>
            <consortium name="The Broad Institute Genome Sequencing Platform"/>
            <person name="Birren B."/>
            <person name="Lander E."/>
            <person name="Galagan J."/>
            <person name="Nusbaum C."/>
            <person name="Devon K."/>
            <person name="Ma L.-J."/>
            <person name="Jaffe D."/>
            <person name="Butler J."/>
            <person name="Alvarez P."/>
            <person name="Gnerre S."/>
            <person name="Grabherr M."/>
            <person name="Kleber M."/>
            <person name="Mauceli E."/>
            <person name="Brockman W."/>
            <person name="MacCallum I.A."/>
            <person name="Young S."/>
            <person name="LaButti K."/>
            <person name="DeCaprio D."/>
            <person name="Crawford M."/>
            <person name="Koehrsen M."/>
            <person name="Engels R."/>
            <person name="Montgomery P."/>
            <person name="Pearson M."/>
            <person name="Howarth C."/>
            <person name="Larson L."/>
            <person name="White J."/>
            <person name="O'Leary S."/>
            <person name="Kodira C."/>
            <person name="Zeng Q."/>
            <person name="Yandava C."/>
            <person name="Alvarado L."/>
            <person name="Kistler C."/>
            <person name="Shim W.-B."/>
            <person name="Kang S."/>
            <person name="Woloshuk C."/>
        </authorList>
    </citation>
    <scope>NUCLEOTIDE SEQUENCE</scope>
    <source>
        <strain evidence="2">4287</strain>
    </source>
</reference>
<evidence type="ECO:0000313" key="2">
    <source>
        <dbReference type="EMBL" id="KNB20012.1"/>
    </source>
</evidence>
<dbReference type="EMBL" id="DS231738">
    <property type="protein sequence ID" value="KNB20012.1"/>
    <property type="molecule type" value="Genomic_DNA"/>
</dbReference>
<dbReference type="PANTHER" id="PTHR36223">
    <property type="entry name" value="BETA-LACTAMASE-TYPE TRANSPEPTIDASE FOLD DOMAIN CONTAINING PROTEIN"/>
    <property type="match status" value="1"/>
</dbReference>
<sequence length="270" mass="30540">MAILSQVPAIEVILRMNNERMKEYRRSPEMLDSAMSGSANQVPSYHCYIASEAGRPYFIECTISSLCNFPKDVDALIFDVSVDGQLFATEIVRQRDLNHSDQHVVKIDSRYCIIRGQSYLQSLKFGVLAPDEEADCELMDRDPKRRESLGQIIVEVWYGKQHLMTKKDTLNEPLRPLSKALFKDVIIGNGDVTHGTCYQNTKSDHAPSFCHYSFGPKRKIGIYHFHHRPYDMLVTKGVTSSGIHALAVSHRTISSGPQEQLVFDLTGDDD</sequence>
<accession>A0A0J9WVR9</accession>
<dbReference type="InterPro" id="IPR057678">
    <property type="entry name" value="DUF7918"/>
</dbReference>
<feature type="domain" description="DUF7918" evidence="1">
    <location>
        <begin position="10"/>
        <end position="233"/>
    </location>
</feature>
<evidence type="ECO:0000259" key="1">
    <source>
        <dbReference type="Pfam" id="PF25534"/>
    </source>
</evidence>
<dbReference type="GeneID" id="28958050"/>
<gene>
    <name evidence="2" type="ORF">FOXG_17262</name>
</gene>
<dbReference type="KEGG" id="fox:FOXG_17262"/>
<dbReference type="RefSeq" id="XP_018258057.1">
    <property type="nucleotide sequence ID" value="XM_018397280.1"/>
</dbReference>
<dbReference type="PANTHER" id="PTHR36223:SF1">
    <property type="entry name" value="TRANSCRIPTION ELONGATION FACTOR EAF N-TERMINAL DOMAIN-CONTAINING PROTEIN"/>
    <property type="match status" value="1"/>
</dbReference>
<dbReference type="Pfam" id="PF25534">
    <property type="entry name" value="DUF7918"/>
    <property type="match status" value="1"/>
</dbReference>